<dbReference type="GO" id="GO:0000976">
    <property type="term" value="F:transcription cis-regulatory region binding"/>
    <property type="evidence" value="ECO:0007669"/>
    <property type="project" value="TreeGrafter"/>
</dbReference>
<sequence>MEPDRLNLRHLRAFCEAAALGSISRAAEEVHLSQPAVTQAIAKLETLLDTVLFDRTADGLHLTETGKLFLLRAKRALGHIADGARPTARRGAGPAANFERRVTAAQLRALLAVSKTGNFSIAARSLGMSQSALYRTARSLEKDAGVPLFEVVSQGVVLTRAADRLARHAGLAFGELAQGLEDVAAYNGRDTARITLGTLPLARTYVLPRAITAFLEERPDAYISVVDGPYESLLQALRHGEIDMLIGALREPDVIADVEQRALFEDRLELVARPDHPLAGRWDLTLEALSDYTWIVPRPGAPTRDKFDEMFDGRGDLRPTHIVEASSLILIRGVLTESDAVALISAHQVRHEVSLDILTRLNFRVPSAPRRIGLSLRRGWRPTASQKRMIELLVEAGTEVAVRYPGAH</sequence>
<dbReference type="Proteomes" id="UP001060336">
    <property type="component" value="Chromosome"/>
</dbReference>
<evidence type="ECO:0000256" key="3">
    <source>
        <dbReference type="ARBA" id="ARBA00023125"/>
    </source>
</evidence>
<evidence type="ECO:0000256" key="1">
    <source>
        <dbReference type="ARBA" id="ARBA00009437"/>
    </source>
</evidence>
<dbReference type="InterPro" id="IPR005119">
    <property type="entry name" value="LysR_subst-bd"/>
</dbReference>
<dbReference type="PANTHER" id="PTHR30126:SF98">
    <property type="entry name" value="HTH-TYPE TRANSCRIPTIONAL ACTIVATOR BAUR"/>
    <property type="match status" value="1"/>
</dbReference>
<organism evidence="6 7">
    <name type="scientific">Nisaea acidiphila</name>
    <dbReference type="NCBI Taxonomy" id="1862145"/>
    <lineage>
        <taxon>Bacteria</taxon>
        <taxon>Pseudomonadati</taxon>
        <taxon>Pseudomonadota</taxon>
        <taxon>Alphaproteobacteria</taxon>
        <taxon>Rhodospirillales</taxon>
        <taxon>Thalassobaculaceae</taxon>
        <taxon>Nisaea</taxon>
    </lineage>
</organism>
<evidence type="ECO:0000259" key="5">
    <source>
        <dbReference type="PROSITE" id="PS50931"/>
    </source>
</evidence>
<evidence type="ECO:0000313" key="6">
    <source>
        <dbReference type="EMBL" id="UUX48482.1"/>
    </source>
</evidence>
<dbReference type="SUPFAM" id="SSF53850">
    <property type="entry name" value="Periplasmic binding protein-like II"/>
    <property type="match status" value="1"/>
</dbReference>
<dbReference type="KEGG" id="naci:NUH88_13805"/>
<keyword evidence="3" id="KW-0238">DNA-binding</keyword>
<dbReference type="Pfam" id="PF00126">
    <property type="entry name" value="HTH_1"/>
    <property type="match status" value="2"/>
</dbReference>
<protein>
    <submittedName>
        <fullName evidence="6">LysR family transcriptional regulator</fullName>
    </submittedName>
</protein>
<dbReference type="PRINTS" id="PR00039">
    <property type="entry name" value="HTHLYSR"/>
</dbReference>
<dbReference type="EMBL" id="CP102480">
    <property type="protein sequence ID" value="UUX48482.1"/>
    <property type="molecule type" value="Genomic_DNA"/>
</dbReference>
<dbReference type="PANTHER" id="PTHR30126">
    <property type="entry name" value="HTH-TYPE TRANSCRIPTIONAL REGULATOR"/>
    <property type="match status" value="1"/>
</dbReference>
<feature type="domain" description="HTH lysR-type" evidence="5">
    <location>
        <begin position="102"/>
        <end position="159"/>
    </location>
</feature>
<dbReference type="PROSITE" id="PS50931">
    <property type="entry name" value="HTH_LYSR"/>
    <property type="match status" value="2"/>
</dbReference>
<comment type="similarity">
    <text evidence="1">Belongs to the LysR transcriptional regulatory family.</text>
</comment>
<dbReference type="SUPFAM" id="SSF46785">
    <property type="entry name" value="Winged helix' DNA-binding domain"/>
    <property type="match status" value="2"/>
</dbReference>
<accession>A0A9J7ANG5</accession>
<keyword evidence="4" id="KW-0804">Transcription</keyword>
<feature type="domain" description="HTH lysR-type" evidence="5">
    <location>
        <begin position="6"/>
        <end position="63"/>
    </location>
</feature>
<dbReference type="Gene3D" id="3.40.190.10">
    <property type="entry name" value="Periplasmic binding protein-like II"/>
    <property type="match status" value="2"/>
</dbReference>
<proteinExistence type="inferred from homology"/>
<dbReference type="InterPro" id="IPR000847">
    <property type="entry name" value="LysR_HTH_N"/>
</dbReference>
<name>A0A9J7ANG5_9PROT</name>
<keyword evidence="7" id="KW-1185">Reference proteome</keyword>
<evidence type="ECO:0000313" key="7">
    <source>
        <dbReference type="Proteomes" id="UP001060336"/>
    </source>
</evidence>
<dbReference type="AlphaFoldDB" id="A0A9J7ANG5"/>
<dbReference type="FunFam" id="1.10.10.10:FF:000001">
    <property type="entry name" value="LysR family transcriptional regulator"/>
    <property type="match status" value="1"/>
</dbReference>
<gene>
    <name evidence="6" type="ORF">NUH88_13805</name>
</gene>
<dbReference type="Pfam" id="PF03466">
    <property type="entry name" value="LysR_substrate"/>
    <property type="match status" value="1"/>
</dbReference>
<evidence type="ECO:0000256" key="4">
    <source>
        <dbReference type="ARBA" id="ARBA00023163"/>
    </source>
</evidence>
<evidence type="ECO:0000256" key="2">
    <source>
        <dbReference type="ARBA" id="ARBA00023015"/>
    </source>
</evidence>
<keyword evidence="2" id="KW-0805">Transcription regulation</keyword>
<dbReference type="RefSeq" id="WP_257766989.1">
    <property type="nucleotide sequence ID" value="NZ_CP102480.1"/>
</dbReference>
<dbReference type="InterPro" id="IPR036388">
    <property type="entry name" value="WH-like_DNA-bd_sf"/>
</dbReference>
<reference evidence="6" key="1">
    <citation type="submission" date="2022-08" db="EMBL/GenBank/DDBJ databases">
        <title>Nisaea acidiphila sp. nov., isolated from a marine algal debris and emended description of the genus Nisaea Urios et al. 2008.</title>
        <authorList>
            <person name="Kwon K."/>
        </authorList>
    </citation>
    <scope>NUCLEOTIDE SEQUENCE</scope>
    <source>
        <strain evidence="6">MEBiC11861</strain>
    </source>
</reference>
<dbReference type="InterPro" id="IPR036390">
    <property type="entry name" value="WH_DNA-bd_sf"/>
</dbReference>
<dbReference type="GO" id="GO:0003700">
    <property type="term" value="F:DNA-binding transcription factor activity"/>
    <property type="evidence" value="ECO:0007669"/>
    <property type="project" value="InterPro"/>
</dbReference>
<dbReference type="Gene3D" id="1.10.10.10">
    <property type="entry name" value="Winged helix-like DNA-binding domain superfamily/Winged helix DNA-binding domain"/>
    <property type="match status" value="2"/>
</dbReference>